<proteinExistence type="predicted"/>
<dbReference type="GO" id="GO:0017003">
    <property type="term" value="P:protein-heme linkage"/>
    <property type="evidence" value="ECO:0007669"/>
    <property type="project" value="InterPro"/>
</dbReference>
<dbReference type="OrthoDB" id="9794828at2"/>
<organism evidence="5 6">
    <name type="scientific">Parvibacter caecicola</name>
    <dbReference type="NCBI Taxonomy" id="747645"/>
    <lineage>
        <taxon>Bacteria</taxon>
        <taxon>Bacillati</taxon>
        <taxon>Actinomycetota</taxon>
        <taxon>Coriobacteriia</taxon>
        <taxon>Coriobacteriales</taxon>
        <taxon>Coriobacteriaceae</taxon>
        <taxon>Parvibacter</taxon>
    </lineage>
</organism>
<dbReference type="Pfam" id="PF03100">
    <property type="entry name" value="CcmE"/>
    <property type="match status" value="2"/>
</dbReference>
<evidence type="ECO:0000256" key="1">
    <source>
        <dbReference type="ARBA" id="ARBA00004370"/>
    </source>
</evidence>
<dbReference type="RefSeq" id="WP_136845302.1">
    <property type="nucleotide sequence ID" value="NZ_SSTM01000001.1"/>
</dbReference>
<dbReference type="InterPro" id="IPR004329">
    <property type="entry name" value="CcmE"/>
</dbReference>
<comment type="caution">
    <text evidence="5">The sequence shown here is derived from an EMBL/GenBank/DDBJ whole genome shotgun (WGS) entry which is preliminary data.</text>
</comment>
<gene>
    <name evidence="5" type="ORF">E5982_02095</name>
</gene>
<evidence type="ECO:0000256" key="3">
    <source>
        <dbReference type="ARBA" id="ARBA00022748"/>
    </source>
</evidence>
<evidence type="ECO:0000313" key="6">
    <source>
        <dbReference type="Proteomes" id="UP000309454"/>
    </source>
</evidence>
<keyword evidence="2" id="KW-0408">Iron</keyword>
<keyword evidence="6" id="KW-1185">Reference proteome</keyword>
<accession>A0A4T9TAK7</accession>
<dbReference type="SUPFAM" id="SSF82093">
    <property type="entry name" value="Heme chaperone CcmE"/>
    <property type="match status" value="2"/>
</dbReference>
<protein>
    <submittedName>
        <fullName evidence="5">Cytochrome c maturation protein CcmE</fullName>
    </submittedName>
</protein>
<keyword evidence="2" id="KW-0479">Metal-binding</keyword>
<keyword evidence="4" id="KW-0472">Membrane</keyword>
<name>A0A4T9TAK7_9ACTN</name>
<dbReference type="Proteomes" id="UP000309454">
    <property type="component" value="Unassembled WGS sequence"/>
</dbReference>
<dbReference type="InterPro" id="IPR012340">
    <property type="entry name" value="NA-bd_OB-fold"/>
</dbReference>
<dbReference type="GO" id="GO:0017004">
    <property type="term" value="P:cytochrome complex assembly"/>
    <property type="evidence" value="ECO:0007669"/>
    <property type="project" value="UniProtKB-KW"/>
</dbReference>
<evidence type="ECO:0000256" key="2">
    <source>
        <dbReference type="ARBA" id="ARBA00022617"/>
    </source>
</evidence>
<dbReference type="GO" id="GO:0020037">
    <property type="term" value="F:heme binding"/>
    <property type="evidence" value="ECO:0007669"/>
    <property type="project" value="InterPro"/>
</dbReference>
<evidence type="ECO:0000313" key="5">
    <source>
        <dbReference type="EMBL" id="TJW12412.1"/>
    </source>
</evidence>
<comment type="subcellular location">
    <subcellularLocation>
        <location evidence="1">Membrane</location>
    </subcellularLocation>
</comment>
<reference evidence="5 6" key="1">
    <citation type="submission" date="2019-04" db="EMBL/GenBank/DDBJ databases">
        <title>Microbes associate with the intestines of laboratory mice.</title>
        <authorList>
            <person name="Navarre W."/>
            <person name="Wong E."/>
            <person name="Huang K.C."/>
            <person name="Tropini C."/>
            <person name="Ng K."/>
            <person name="Yu B."/>
        </authorList>
    </citation>
    <scope>NUCLEOTIDE SEQUENCE [LARGE SCALE GENOMIC DNA]</scope>
    <source>
        <strain evidence="5 6">NM48_B13</strain>
    </source>
</reference>
<keyword evidence="3" id="KW-0201">Cytochrome c-type biogenesis</keyword>
<evidence type="ECO:0000256" key="4">
    <source>
        <dbReference type="ARBA" id="ARBA00023136"/>
    </source>
</evidence>
<dbReference type="AlphaFoldDB" id="A0A4T9TAK7"/>
<dbReference type="EMBL" id="SSTM01000001">
    <property type="protein sequence ID" value="TJW12412.1"/>
    <property type="molecule type" value="Genomic_DNA"/>
</dbReference>
<dbReference type="GO" id="GO:0005886">
    <property type="term" value="C:plasma membrane"/>
    <property type="evidence" value="ECO:0007669"/>
    <property type="project" value="InterPro"/>
</dbReference>
<dbReference type="Gene3D" id="2.40.50.140">
    <property type="entry name" value="Nucleic acid-binding proteins"/>
    <property type="match status" value="2"/>
</dbReference>
<dbReference type="InterPro" id="IPR036127">
    <property type="entry name" value="CcmE-like_sf"/>
</dbReference>
<keyword evidence="2" id="KW-0349">Heme</keyword>
<sequence>MNAKMKRRLVAVSGIIIVVLILVLAFVGGNSAATTVSVAQAAEGGYAGKKVQVSGNVVENSFSTDGNTLTFSIYDPENESGQPLKVVYEGAASSTFGNDVTAICTGHMGGDGVLACSELVTKCPSKYESATDALEVGRLLGYGPDMVGTMVKVTGTVVSGTLKPAGEGQRFVVTDGTEEMGVMFDGALSEEVADDATVVITGSLNSDGGFDATEVALQA</sequence>